<protein>
    <submittedName>
        <fullName evidence="1">Protein BRASSINAZOLE-RESISTANT 1</fullName>
    </submittedName>
</protein>
<dbReference type="AlphaFoldDB" id="A0A9N7R289"/>
<gene>
    <name evidence="1" type="ORF">SHERM_11649</name>
</gene>
<accession>A0A9N7R289</accession>
<sequence>MQANPNENPGHLSQYHHMLLPYPEPASSCFASRIPSYQPSSLSSFFLSPTRHNGPVEPPSAHPFVFLVNSISSSLPPLRISNSIPVTPPLSSPTRDPAKMVAFNLEALAKESMSTLKVSLYAASAPASPARTHLGFTPATIPECEMSSTLPLWTLPMDRSYIFFRRLNIEKKTDILKYAGFPAKDRFFWDYVDRAAWGIEKGENKEHIVVEDEKTSADYCYSFKVQKLGVIPPVKEFRKLMRMQALRCPCCLLPERSFSDLKAAVPVNILFQEFRTLERRETLPTGSSPI</sequence>
<dbReference type="Proteomes" id="UP001153555">
    <property type="component" value="Unassembled WGS sequence"/>
</dbReference>
<proteinExistence type="predicted"/>
<keyword evidence="2" id="KW-1185">Reference proteome</keyword>
<reference evidence="1" key="1">
    <citation type="submission" date="2019-12" db="EMBL/GenBank/DDBJ databases">
        <authorList>
            <person name="Scholes J."/>
        </authorList>
    </citation>
    <scope>NUCLEOTIDE SEQUENCE</scope>
</reference>
<name>A0A9N7R289_STRHE</name>
<evidence type="ECO:0000313" key="2">
    <source>
        <dbReference type="Proteomes" id="UP001153555"/>
    </source>
</evidence>
<dbReference type="EMBL" id="CACSLK010004199">
    <property type="protein sequence ID" value="CAA0809738.1"/>
    <property type="molecule type" value="Genomic_DNA"/>
</dbReference>
<evidence type="ECO:0000313" key="1">
    <source>
        <dbReference type="EMBL" id="CAA0809738.1"/>
    </source>
</evidence>
<organism evidence="1 2">
    <name type="scientific">Striga hermonthica</name>
    <name type="common">Purple witchweed</name>
    <name type="synonym">Buchnera hermonthica</name>
    <dbReference type="NCBI Taxonomy" id="68872"/>
    <lineage>
        <taxon>Eukaryota</taxon>
        <taxon>Viridiplantae</taxon>
        <taxon>Streptophyta</taxon>
        <taxon>Embryophyta</taxon>
        <taxon>Tracheophyta</taxon>
        <taxon>Spermatophyta</taxon>
        <taxon>Magnoliopsida</taxon>
        <taxon>eudicotyledons</taxon>
        <taxon>Gunneridae</taxon>
        <taxon>Pentapetalae</taxon>
        <taxon>asterids</taxon>
        <taxon>lamiids</taxon>
        <taxon>Lamiales</taxon>
        <taxon>Orobanchaceae</taxon>
        <taxon>Buchnereae</taxon>
        <taxon>Striga</taxon>
    </lineage>
</organism>
<dbReference type="OrthoDB" id="775852at2759"/>
<comment type="caution">
    <text evidence="1">The sequence shown here is derived from an EMBL/GenBank/DDBJ whole genome shotgun (WGS) entry which is preliminary data.</text>
</comment>